<keyword evidence="3" id="KW-1185">Reference proteome</keyword>
<reference evidence="2" key="1">
    <citation type="journal article" date="2023" name="G3 (Bethesda)">
        <title>A reference genome for the long-term kleptoplast-retaining sea slug Elysia crispata morphotype clarki.</title>
        <authorList>
            <person name="Eastman K.E."/>
            <person name="Pendleton A.L."/>
            <person name="Shaikh M.A."/>
            <person name="Suttiyut T."/>
            <person name="Ogas R."/>
            <person name="Tomko P."/>
            <person name="Gavelis G."/>
            <person name="Widhalm J.R."/>
            <person name="Wisecaver J.H."/>
        </authorList>
    </citation>
    <scope>NUCLEOTIDE SEQUENCE</scope>
    <source>
        <strain evidence="2">ECLA1</strain>
    </source>
</reference>
<evidence type="ECO:0000256" key="1">
    <source>
        <dbReference type="SAM" id="MobiDB-lite"/>
    </source>
</evidence>
<feature type="compositionally biased region" description="Polar residues" evidence="1">
    <location>
        <begin position="271"/>
        <end position="281"/>
    </location>
</feature>
<feature type="compositionally biased region" description="Basic and acidic residues" evidence="1">
    <location>
        <begin position="1538"/>
        <end position="1550"/>
    </location>
</feature>
<dbReference type="EMBL" id="JAWDGP010007244">
    <property type="protein sequence ID" value="KAK3727349.1"/>
    <property type="molecule type" value="Genomic_DNA"/>
</dbReference>
<dbReference type="PANTHER" id="PTHR10773">
    <property type="entry name" value="DNA-DIRECTED RNA POLYMERASES I, II, AND III SUBUNIT RPABC2"/>
    <property type="match status" value="1"/>
</dbReference>
<feature type="region of interest" description="Disordered" evidence="1">
    <location>
        <begin position="863"/>
        <end position="885"/>
    </location>
</feature>
<accession>A0AAE0XZM4</accession>
<organism evidence="2 3">
    <name type="scientific">Elysia crispata</name>
    <name type="common">lettuce slug</name>
    <dbReference type="NCBI Taxonomy" id="231223"/>
    <lineage>
        <taxon>Eukaryota</taxon>
        <taxon>Metazoa</taxon>
        <taxon>Spiralia</taxon>
        <taxon>Lophotrochozoa</taxon>
        <taxon>Mollusca</taxon>
        <taxon>Gastropoda</taxon>
        <taxon>Heterobranchia</taxon>
        <taxon>Euthyneura</taxon>
        <taxon>Panpulmonata</taxon>
        <taxon>Sacoglossa</taxon>
        <taxon>Placobranchoidea</taxon>
        <taxon>Plakobranchidae</taxon>
        <taxon>Elysia</taxon>
    </lineage>
</organism>
<evidence type="ECO:0000313" key="2">
    <source>
        <dbReference type="EMBL" id="KAK3727349.1"/>
    </source>
</evidence>
<sequence length="1798" mass="205008">MCDTFIPFVFNSTCNRNCQVHVDLLCICGVSTNQTMNHTLDEECRFADNSTREEAGLPAGVRVPQLELKDVAVLVTQDVNLSDKDDGGGDIRTTCGFVQEEENQGKEMASNECNLSEKMQPNSNMGTPQAEEGTAEKFAGDEALGCACKKQCWSMFTFEEIQQIYKNFWAMSSNEDKRLWLQKHVGGRSNSDDTPLPRHRGLYKKYQLPSNKICSMVKVCSTFFKSSLGLSTLVFLQILAGDYQGEQNLKSRSQNKQTSRDGKDSSRNKKNCSNTTGSGQNIPLPCHASTDVLIDNAEDNNHGVKRLPSDASNESDELDTLEICLDLGDQIAALYTKQAFRKHPKLMRDIPEEKRTDLILQSFNKSYPIHTMEMTHFLPIYYRVFKKFKRKSSGSSADAEDSLIDKREDEMNSTFDSECESESNSDNHETETFHSQQIICDKYRAQGNVASSVPVCSDLTSSGQENPSRQVRRQSTRSTRMTGIMNEKLMSRLGSTGTRPKQARRDQQETQIDPASSGLLCTKSAAKEKVSEREQHVTSNEQKMFICSDITSGSSSSVHLLNQSSGKFDSVSEKHSLGIRNRVKRLKQYALRIKTRAWKKITKENDEIERHSTFSTKASTLNYHKKARRDELKVLRYKHKHPLLPVCKCTRRNCSLKIPEHQRLVIHHMFWSMVSVHDRKAWLLKFIERLKPAENIVSYFHQKKYVTKRYFLPDSYGMRVEVCRLFFIHTLGFKWDSVIDHIVRSKLPVNTSRQCPPKKVSRYLPQNIIESVERYIQSIEDPEKVIRGDHSSVEMEPEANRSSIEHRSLLKCSVDSSPAVKLKALYLDYRKKHKSLRFNLGYHSFRRICDSVLYQSQPPSSIDGECCKDTEPHRHSGSESSGINTNILSLKTHSDKNKSNLEDLSSKEDHNLKDICAKPEEQEAPSSLIDSPSSCHESDTDNCILDVRSGIFKMSKANSICVPKPIPLKLKSTPQNYRPLSQLNDKSHRPVLPPCKCSKRKCFEKFTEQWRKEINEKFWSLPGYNERKQWLNEHLKRDDVKRRRVGPSKGVFRKTETRTYILPDLGGSSVEVCRIFFLRTLGYKWDRIINTLRHTTGKDDKIVTPDMLGRKTPSNKISEEMVASMIKYCESVCLTHLKLYKMKSQESAARLGKPVMLGSLRKYGLTVLQLYKDYKTKYPDHKSSYTSFSNVFKQVHSAVVLPDSPRSVDLRDIENKLVLDERDYSPSVDQETAISSVCDSPDELSLGNRIEEFSTDSPSQSDLNQQMSLSLHEDGSDFEVSDNCNVQFQECSSLPVSSHLGVGGHNNQDKSENIRAILGHELLNPSHQNFAHAHGNMTESNIHFSRNKDDDLRCEQKFFHESNVRESNSRNYTSSVSDEPGTQFLDRINKEPFNYPSRGTDITQHSENSSSCPVESTIFSGQEENQVSCDHSVNQLGQGLINYRTGYEYSKQNTFPSVHQLINRYSSNPIQQFVHQAHCMTDTNFTSPNSQCPHNALQSNQKISNEVGPHALMHSHFNTGKVNRATKATAVGGNPAEEQSRRAKEHPRMSEVKCGKFKSVRNLGSTYPMLPPCNCNRLKCVDKFPEESRQMIHDLFWSLDSYNDRKQWVLLHIRRIDCKRRRVDRPESSRKTETRYYYLPKPGINGEVVEVCKPFFLRTLGYKWDSIIDTIRKTTPKGERVSKPDQRGKKSPLHKLSETVTCSVVAYVKSMWQAAEANDCCTVDSDIGGSQRLKARPFNAQQIPYGVTMRDLYNDYKAKHAGHKISYESFRKIYKTTDFDAVDMSVVEDAGSTFCLSP</sequence>
<feature type="region of interest" description="Disordered" evidence="1">
    <location>
        <begin position="249"/>
        <end position="284"/>
    </location>
</feature>
<gene>
    <name evidence="2" type="ORF">RRG08_018333</name>
</gene>
<feature type="compositionally biased region" description="Polar residues" evidence="1">
    <location>
        <begin position="458"/>
        <end position="467"/>
    </location>
</feature>
<feature type="compositionally biased region" description="Basic and acidic residues" evidence="1">
    <location>
        <begin position="258"/>
        <end position="267"/>
    </location>
</feature>
<evidence type="ECO:0000313" key="3">
    <source>
        <dbReference type="Proteomes" id="UP001283361"/>
    </source>
</evidence>
<dbReference type="PANTHER" id="PTHR10773:SF19">
    <property type="match status" value="1"/>
</dbReference>
<comment type="caution">
    <text evidence="2">The sequence shown here is derived from an EMBL/GenBank/DDBJ whole genome shotgun (WGS) entry which is preliminary data.</text>
</comment>
<proteinExistence type="predicted"/>
<dbReference type="Proteomes" id="UP001283361">
    <property type="component" value="Unassembled WGS sequence"/>
</dbReference>
<name>A0AAE0XZM4_9GAST</name>
<feature type="region of interest" description="Disordered" evidence="1">
    <location>
        <begin position="1529"/>
        <end position="1550"/>
    </location>
</feature>
<protein>
    <submittedName>
        <fullName evidence="2">Uncharacterized protein</fullName>
    </submittedName>
</protein>
<feature type="region of interest" description="Disordered" evidence="1">
    <location>
        <begin position="394"/>
        <end position="432"/>
    </location>
</feature>
<feature type="region of interest" description="Disordered" evidence="1">
    <location>
        <begin position="492"/>
        <end position="513"/>
    </location>
</feature>
<feature type="compositionally biased region" description="Basic and acidic residues" evidence="1">
    <location>
        <begin position="865"/>
        <end position="877"/>
    </location>
</feature>
<feature type="region of interest" description="Disordered" evidence="1">
    <location>
        <begin position="456"/>
        <end position="479"/>
    </location>
</feature>